<dbReference type="Pfam" id="PF01730">
    <property type="entry name" value="UreF"/>
    <property type="match status" value="1"/>
</dbReference>
<accession>A0ABV9Z356</accession>
<evidence type="ECO:0000313" key="4">
    <source>
        <dbReference type="EMBL" id="MFC5068919.1"/>
    </source>
</evidence>
<keyword evidence="5" id="KW-1185">Reference proteome</keyword>
<organism evidence="4 5">
    <name type="scientific">Flaviflagellibacter deserti</name>
    <dbReference type="NCBI Taxonomy" id="2267266"/>
    <lineage>
        <taxon>Bacteria</taxon>
        <taxon>Pseudomonadati</taxon>
        <taxon>Pseudomonadota</taxon>
        <taxon>Alphaproteobacteria</taxon>
        <taxon>Hyphomicrobiales</taxon>
        <taxon>Flaviflagellibacter</taxon>
    </lineage>
</organism>
<keyword evidence="1 3" id="KW-0996">Nickel insertion</keyword>
<comment type="caution">
    <text evidence="4">The sequence shown here is derived from an EMBL/GenBank/DDBJ whole genome shotgun (WGS) entry which is preliminary data.</text>
</comment>
<dbReference type="Proteomes" id="UP001595796">
    <property type="component" value="Unassembled WGS sequence"/>
</dbReference>
<name>A0ABV9Z356_9HYPH</name>
<evidence type="ECO:0000256" key="1">
    <source>
        <dbReference type="ARBA" id="ARBA00022988"/>
    </source>
</evidence>
<sequence length="223" mass="23519">MLSLLTVLQHADTAFPSGAFAFSNGLEGVSTLGRKIDRDALQDLVGSVLLHRWTPFDRVALARSHRAGTDLDALIAVDREVEIANVVEPLRTGSRRNAGALLAAHVRIGTPGAERLLGTIRSGGLVGHLTTVQGYLWRETGIAEGEALGISAYQTAGGLVAAAVRLGQLGAIDAQKVLAAVIPLAAEAAARSVEDWERLSSATPFMDIAVMRHARADLKLFAN</sequence>
<evidence type="ECO:0000256" key="2">
    <source>
        <dbReference type="ARBA" id="ARBA00023186"/>
    </source>
</evidence>
<comment type="function">
    <text evidence="3">Required for maturation of urease via the functional incorporation of the urease nickel metallocenter.</text>
</comment>
<dbReference type="PANTHER" id="PTHR33620">
    <property type="entry name" value="UREASE ACCESSORY PROTEIN F"/>
    <property type="match status" value="1"/>
</dbReference>
<evidence type="ECO:0000313" key="5">
    <source>
        <dbReference type="Proteomes" id="UP001595796"/>
    </source>
</evidence>
<gene>
    <name evidence="3" type="primary">ureF</name>
    <name evidence="4" type="ORF">ACFPFW_12960</name>
</gene>
<keyword evidence="2 3" id="KW-0143">Chaperone</keyword>
<dbReference type="RefSeq" id="WP_114956848.1">
    <property type="nucleotide sequence ID" value="NZ_JBHSJF010000006.1"/>
</dbReference>
<comment type="subunit">
    <text evidence="3">UreD, UreF and UreG form a complex that acts as a GTP-hydrolysis-dependent molecular chaperone, activating the urease apoprotein by helping to assemble the nickel containing metallocenter of UreC. The UreE protein probably delivers the nickel.</text>
</comment>
<protein>
    <recommendedName>
        <fullName evidence="3">Urease accessory protein UreF</fullName>
    </recommendedName>
</protein>
<comment type="similarity">
    <text evidence="3">Belongs to the UreF family.</text>
</comment>
<dbReference type="EMBL" id="JBHSJF010000006">
    <property type="protein sequence ID" value="MFC5068919.1"/>
    <property type="molecule type" value="Genomic_DNA"/>
</dbReference>
<dbReference type="InterPro" id="IPR038277">
    <property type="entry name" value="UreF_sf"/>
</dbReference>
<dbReference type="InterPro" id="IPR002639">
    <property type="entry name" value="UreF"/>
</dbReference>
<reference evidence="5" key="1">
    <citation type="journal article" date="2019" name="Int. J. Syst. Evol. Microbiol.">
        <title>The Global Catalogue of Microorganisms (GCM) 10K type strain sequencing project: providing services to taxonomists for standard genome sequencing and annotation.</title>
        <authorList>
            <consortium name="The Broad Institute Genomics Platform"/>
            <consortium name="The Broad Institute Genome Sequencing Center for Infectious Disease"/>
            <person name="Wu L."/>
            <person name="Ma J."/>
        </authorList>
    </citation>
    <scope>NUCLEOTIDE SEQUENCE [LARGE SCALE GENOMIC DNA]</scope>
    <source>
        <strain evidence="5">CGMCC 1.16444</strain>
    </source>
</reference>
<evidence type="ECO:0000256" key="3">
    <source>
        <dbReference type="HAMAP-Rule" id="MF_01385"/>
    </source>
</evidence>
<comment type="subcellular location">
    <subcellularLocation>
        <location evidence="3">Cytoplasm</location>
    </subcellularLocation>
</comment>
<dbReference type="PANTHER" id="PTHR33620:SF1">
    <property type="entry name" value="UREASE ACCESSORY PROTEIN F"/>
    <property type="match status" value="1"/>
</dbReference>
<keyword evidence="3" id="KW-0963">Cytoplasm</keyword>
<dbReference type="HAMAP" id="MF_01385">
    <property type="entry name" value="UreF"/>
    <property type="match status" value="1"/>
</dbReference>
<dbReference type="Gene3D" id="1.10.4190.10">
    <property type="entry name" value="Urease accessory protein UreF"/>
    <property type="match status" value="1"/>
</dbReference>
<proteinExistence type="inferred from homology"/>
<dbReference type="PIRSF" id="PIRSF009467">
    <property type="entry name" value="Ureas_acces_UreF"/>
    <property type="match status" value="1"/>
</dbReference>